<evidence type="ECO:0000256" key="2">
    <source>
        <dbReference type="ARBA" id="ARBA00022475"/>
    </source>
</evidence>
<feature type="transmembrane region" description="Helical" evidence="6">
    <location>
        <begin position="71"/>
        <end position="91"/>
    </location>
</feature>
<dbReference type="Proteomes" id="UP000252792">
    <property type="component" value="Unassembled WGS sequence"/>
</dbReference>
<feature type="transmembrane region" description="Helical" evidence="6">
    <location>
        <begin position="176"/>
        <end position="199"/>
    </location>
</feature>
<dbReference type="AlphaFoldDB" id="A0A366IY89"/>
<proteinExistence type="predicted"/>
<keyword evidence="3 6" id="KW-0812">Transmembrane</keyword>
<evidence type="ECO:0000256" key="5">
    <source>
        <dbReference type="ARBA" id="ARBA00023136"/>
    </source>
</evidence>
<feature type="transmembrane region" description="Helical" evidence="6">
    <location>
        <begin position="112"/>
        <end position="133"/>
    </location>
</feature>
<evidence type="ECO:0000256" key="3">
    <source>
        <dbReference type="ARBA" id="ARBA00022692"/>
    </source>
</evidence>
<evidence type="ECO:0000256" key="6">
    <source>
        <dbReference type="SAM" id="Phobius"/>
    </source>
</evidence>
<name>A0A366IY89_9GAMM</name>
<evidence type="ECO:0000256" key="4">
    <source>
        <dbReference type="ARBA" id="ARBA00022989"/>
    </source>
</evidence>
<evidence type="ECO:0000313" key="7">
    <source>
        <dbReference type="EMBL" id="RBP79547.1"/>
    </source>
</evidence>
<dbReference type="PANTHER" id="PTHR30086:SF20">
    <property type="entry name" value="ARGININE EXPORTER PROTEIN ARGO-RELATED"/>
    <property type="match status" value="1"/>
</dbReference>
<gene>
    <name evidence="7" type="ORF">DFP80_1133</name>
</gene>
<keyword evidence="4 6" id="KW-1133">Transmembrane helix</keyword>
<dbReference type="RefSeq" id="WP_113917893.1">
    <property type="nucleotide sequence ID" value="NZ_QNSE01000013.1"/>
</dbReference>
<comment type="caution">
    <text evidence="7">The sequence shown here is derived from an EMBL/GenBank/DDBJ whole genome shotgun (WGS) entry which is preliminary data.</text>
</comment>
<organism evidence="7 8">
    <name type="scientific">Marinomonas rhizomae</name>
    <dbReference type="NCBI Taxonomy" id="491948"/>
    <lineage>
        <taxon>Bacteria</taxon>
        <taxon>Pseudomonadati</taxon>
        <taxon>Pseudomonadota</taxon>
        <taxon>Gammaproteobacteria</taxon>
        <taxon>Oceanospirillales</taxon>
        <taxon>Oceanospirillaceae</taxon>
        <taxon>Marinomonas</taxon>
    </lineage>
</organism>
<dbReference type="GO" id="GO:0015171">
    <property type="term" value="F:amino acid transmembrane transporter activity"/>
    <property type="evidence" value="ECO:0007669"/>
    <property type="project" value="TreeGrafter"/>
</dbReference>
<dbReference type="Pfam" id="PF01810">
    <property type="entry name" value="LysE"/>
    <property type="match status" value="1"/>
</dbReference>
<accession>A0A366IY89</accession>
<protein>
    <submittedName>
        <fullName evidence="7">Threonine/homoserine/homoserine lactone efflux protein</fullName>
    </submittedName>
</protein>
<keyword evidence="5 6" id="KW-0472">Membrane</keyword>
<comment type="subcellular location">
    <subcellularLocation>
        <location evidence="1">Cell membrane</location>
        <topology evidence="1">Multi-pass membrane protein</topology>
    </subcellularLocation>
</comment>
<dbReference type="OrthoDB" id="9804822at2"/>
<keyword evidence="8" id="KW-1185">Reference proteome</keyword>
<feature type="transmembrane region" description="Helical" evidence="6">
    <location>
        <begin position="6"/>
        <end position="25"/>
    </location>
</feature>
<evidence type="ECO:0000313" key="8">
    <source>
        <dbReference type="Proteomes" id="UP000252792"/>
    </source>
</evidence>
<feature type="transmembrane region" description="Helical" evidence="6">
    <location>
        <begin position="37"/>
        <end position="59"/>
    </location>
</feature>
<keyword evidence="2" id="KW-1003">Cell membrane</keyword>
<sequence length="200" mass="21458">MDIQGFVIAILPIALSPGASFTLALSNVAINGMKGAFKVLIGTGLGIILHGLLVGLGISNVLNKSQVVMNSLQIIGIAFLLWLGLKLVTSGMKLLHHKMEFTASDVSVKQAFLLNIFNAKAIVLYLTVVPIFAGSSLSSYLLLATTHVIIMALWILIFSLMFCFAKEKLKVNIISAIINIVGGGCLLTMSCHSALNYYYQ</sequence>
<dbReference type="PANTHER" id="PTHR30086">
    <property type="entry name" value="ARGININE EXPORTER PROTEIN ARGO"/>
    <property type="match status" value="1"/>
</dbReference>
<dbReference type="InterPro" id="IPR001123">
    <property type="entry name" value="LeuE-type"/>
</dbReference>
<reference evidence="7 8" key="1">
    <citation type="submission" date="2018-06" db="EMBL/GenBank/DDBJ databases">
        <title>Genomic Encyclopedia of Type Strains, Phase III (KMG-III): the genomes of soil and plant-associated and newly described type strains.</title>
        <authorList>
            <person name="Whitman W."/>
        </authorList>
    </citation>
    <scope>NUCLEOTIDE SEQUENCE [LARGE SCALE GENOMIC DNA]</scope>
    <source>
        <strain evidence="7 8">CECT 7377</strain>
    </source>
</reference>
<evidence type="ECO:0000256" key="1">
    <source>
        <dbReference type="ARBA" id="ARBA00004651"/>
    </source>
</evidence>
<dbReference type="GO" id="GO:0005886">
    <property type="term" value="C:plasma membrane"/>
    <property type="evidence" value="ECO:0007669"/>
    <property type="project" value="UniProtKB-SubCell"/>
</dbReference>
<dbReference type="EMBL" id="QNSE01000013">
    <property type="protein sequence ID" value="RBP79547.1"/>
    <property type="molecule type" value="Genomic_DNA"/>
</dbReference>
<feature type="transmembrane region" description="Helical" evidence="6">
    <location>
        <begin position="139"/>
        <end position="164"/>
    </location>
</feature>